<dbReference type="AlphaFoldDB" id="A0A9J6CQK9"/>
<dbReference type="OrthoDB" id="6354174at2759"/>
<protein>
    <recommendedName>
        <fullName evidence="4">Constitutive coactivator of peroxisome proliferator-activated receptor gamma</fullName>
    </recommendedName>
</protein>
<proteinExistence type="inferred from homology"/>
<evidence type="ECO:0000256" key="1">
    <source>
        <dbReference type="ARBA" id="ARBA00009495"/>
    </source>
</evidence>
<dbReference type="PANTHER" id="PTHR15976:SF16">
    <property type="entry name" value="ASTEROID DOMAIN-CONTAINING PROTEIN"/>
    <property type="match status" value="1"/>
</dbReference>
<dbReference type="SUPFAM" id="SSF88723">
    <property type="entry name" value="PIN domain-like"/>
    <property type="match status" value="1"/>
</dbReference>
<accession>A0A9J6CQK9</accession>
<dbReference type="InterPro" id="IPR026784">
    <property type="entry name" value="Coact_PPARg"/>
</dbReference>
<evidence type="ECO:0000313" key="2">
    <source>
        <dbReference type="EMBL" id="KAG5684497.1"/>
    </source>
</evidence>
<evidence type="ECO:0000313" key="3">
    <source>
        <dbReference type="Proteomes" id="UP001107558"/>
    </source>
</evidence>
<name>A0A9J6CQK9_POLVA</name>
<evidence type="ECO:0008006" key="4">
    <source>
        <dbReference type="Google" id="ProtNLM"/>
    </source>
</evidence>
<dbReference type="EMBL" id="JADBJN010000001">
    <property type="protein sequence ID" value="KAG5684497.1"/>
    <property type="molecule type" value="Genomic_DNA"/>
</dbReference>
<organism evidence="2 3">
    <name type="scientific">Polypedilum vanderplanki</name>
    <name type="common">Sleeping chironomid midge</name>
    <dbReference type="NCBI Taxonomy" id="319348"/>
    <lineage>
        <taxon>Eukaryota</taxon>
        <taxon>Metazoa</taxon>
        <taxon>Ecdysozoa</taxon>
        <taxon>Arthropoda</taxon>
        <taxon>Hexapoda</taxon>
        <taxon>Insecta</taxon>
        <taxon>Pterygota</taxon>
        <taxon>Neoptera</taxon>
        <taxon>Endopterygota</taxon>
        <taxon>Diptera</taxon>
        <taxon>Nematocera</taxon>
        <taxon>Chironomoidea</taxon>
        <taxon>Chironomidae</taxon>
        <taxon>Chironominae</taxon>
        <taxon>Polypedilum</taxon>
        <taxon>Polypedilum</taxon>
    </lineage>
</organism>
<dbReference type="InterPro" id="IPR029060">
    <property type="entry name" value="PIN-like_dom_sf"/>
</dbReference>
<gene>
    <name evidence="2" type="ORF">PVAND_013727</name>
</gene>
<dbReference type="Gene3D" id="3.40.50.1010">
    <property type="entry name" value="5'-nuclease"/>
    <property type="match status" value="1"/>
</dbReference>
<reference evidence="2" key="1">
    <citation type="submission" date="2021-03" db="EMBL/GenBank/DDBJ databases">
        <title>Chromosome level genome of the anhydrobiotic midge Polypedilum vanderplanki.</title>
        <authorList>
            <person name="Yoshida Y."/>
            <person name="Kikawada T."/>
            <person name="Gusev O."/>
        </authorList>
    </citation>
    <scope>NUCLEOTIDE SEQUENCE</scope>
    <source>
        <strain evidence="2">NIAS01</strain>
        <tissue evidence="2">Whole body or cell culture</tissue>
    </source>
</reference>
<sequence>MGVRQLQTYIQNYVPNGYIDISLIDECKKYFRINNVRPIIVIDLMGLVSMVNNEYEILCGGRFNHYKDFYENLFKKISLYAELVFFEDGPVCSQKMKTWFKRQNEGYEKCLRILEDVYQQYPLKLIPSRHRDIPPIFTHLSIIEFLSKKYGTLILTITKECDAEIARYACLNPRVIAVLADDSDFLIFTGNWKYLSIKQLDHNTLITKEYNRRALREHLQLNDTQLVILSSLNGNDVIQYEDTLIFHKSLIGNEKFKNCSVRFPALAKFINHCLPENFDELLPALAKTIFQNTNAVYLKKIEESLNFYNTNFTPIEPSDPLLKLCRDKTFDFVYAVLKRMPDTFILSYYDLRLDDFPNLFKKTMKLLCSQVGIILKSIGRYWNYEVTTKKSHEIGYNKYYVEPIIPDQRIPNVPLHELLQRDKFPQHDKLRFNLLKWTISTKERFYNINIQQIPINYLKDVLLLTFLVTEEFISVKEADIILLSIKYVEENDFPFGVQQLPEYLDRRGFRIAFLFGKFHSYVEKSFEVTGLQDLCKLINFDGVLFNNLYLHYAYTTSFNARQLLGDVAKYRIYR</sequence>
<dbReference type="PANTHER" id="PTHR15976">
    <property type="entry name" value="CONSTITUTIVE COACTIVATOR OF PEROXISOME PROLIFERATOR-ACTIVATED RECEPTOR GAMMA"/>
    <property type="match status" value="1"/>
</dbReference>
<dbReference type="Proteomes" id="UP001107558">
    <property type="component" value="Chromosome 1"/>
</dbReference>
<comment type="caution">
    <text evidence="2">The sequence shown here is derived from an EMBL/GenBank/DDBJ whole genome shotgun (WGS) entry which is preliminary data.</text>
</comment>
<keyword evidence="3" id="KW-1185">Reference proteome</keyword>
<dbReference type="GO" id="GO:0005634">
    <property type="term" value="C:nucleus"/>
    <property type="evidence" value="ECO:0007669"/>
    <property type="project" value="TreeGrafter"/>
</dbReference>
<comment type="similarity">
    <text evidence="1">Belongs to the constitutive coactivator of PPAR-gamma family.</text>
</comment>